<name>A0A815R3H8_ADIRI</name>
<dbReference type="OrthoDB" id="9989775at2759"/>
<dbReference type="Proteomes" id="UP000663852">
    <property type="component" value="Unassembled WGS sequence"/>
</dbReference>
<accession>A0A815R3H8</accession>
<comment type="caution">
    <text evidence="2">The sequence shown here is derived from an EMBL/GenBank/DDBJ whole genome shotgun (WGS) entry which is preliminary data.</text>
</comment>
<dbReference type="Pfam" id="PF06869">
    <property type="entry name" value="DUF1258"/>
    <property type="match status" value="1"/>
</dbReference>
<organism evidence="2 3">
    <name type="scientific">Adineta ricciae</name>
    <name type="common">Rotifer</name>
    <dbReference type="NCBI Taxonomy" id="249248"/>
    <lineage>
        <taxon>Eukaryota</taxon>
        <taxon>Metazoa</taxon>
        <taxon>Spiralia</taxon>
        <taxon>Gnathifera</taxon>
        <taxon>Rotifera</taxon>
        <taxon>Eurotatoria</taxon>
        <taxon>Bdelloidea</taxon>
        <taxon>Adinetida</taxon>
        <taxon>Adinetidae</taxon>
        <taxon>Adineta</taxon>
    </lineage>
</organism>
<proteinExistence type="predicted"/>
<feature type="compositionally biased region" description="Low complexity" evidence="1">
    <location>
        <begin position="132"/>
        <end position="144"/>
    </location>
</feature>
<sequence>MFHSRIEQKANTVFPRREYLFLFVLFVDCHCPFSKLMDIEIEDALELASENYHCRLLKKSEKARFSRSRTQYSDLISSQSVESSSSFPFDTTQAAVLLQVKHHVVSEIEHDLLSGDVDEYSRTMPDTDDMNELSTSSSNDYSSESSEENGLISSVQLHQYTDLPTGVFCRKLLQTFRHSRISKIERDRFLKLFHEVLPIPNNLPSSMNKVHSLLQFEENLFRKKQICLECTQDIPVDSCSCHRCPNSDETNIAVVYQSDIKVVLSLVLKSLCNEIHDYKKQLRANRDDLATNDIGFGYAYQQLLQQYSSENFITALMHLDGVSLCESNKLKMWLFSFSIVELPSKLRYQRHNMPVLSMWISTKEPIASVWLQDSVAVLEELKTTGVVVNANVVKLKVIGVIGDSPALKIALNFVAHNGYYCCYFCLLHGVHQNGKRQYPYECPFRMRTAESFARDSSTASQFKRNENGHLGVSVIADVVDIQLPYSIIVDYAHASLLRHAKSIFNEIYRRLTPATRDIVDVALAKQPFPHFFNRRMKALKDLSFVKATEVRNILFYGFLPVFHQHLPVDLLSHFALYIVGMRLFHGRPIFADATAKIANELIMTYYKDFRSFYHGLENFVLHIHAHFEAQYRMYGSFSHLGSFGQEGLMGYMGSNFTGTRYQGDLIAENYSLDIALRHTIKDSKSLTKISDGPFDKDVNFDFTSNGIFLDIHNRQCNCMSISSCLTAFRRCSINNRIYHSILYKRRQKSVSYYVRYCRSIDNNAYSFGKIIMFFQVQSFTYAVIRQHPIHCLFSDLISSSSSYDKLLRKPINHLFYVVSKEWLPTYELVLVSRIFDHCIVFDCIDYHIVTPISSYDEHD</sequence>
<protein>
    <recommendedName>
        <fullName evidence="4">Transposase domain-containing protein</fullName>
    </recommendedName>
</protein>
<gene>
    <name evidence="2" type="ORF">EDS130_LOCUS40733</name>
</gene>
<evidence type="ECO:0000256" key="1">
    <source>
        <dbReference type="SAM" id="MobiDB-lite"/>
    </source>
</evidence>
<dbReference type="InterPro" id="IPR009667">
    <property type="entry name" value="DUF1258"/>
</dbReference>
<dbReference type="AlphaFoldDB" id="A0A815R3H8"/>
<dbReference type="EMBL" id="CAJNOJ010000503">
    <property type="protein sequence ID" value="CAF1470054.1"/>
    <property type="molecule type" value="Genomic_DNA"/>
</dbReference>
<reference evidence="2" key="1">
    <citation type="submission" date="2021-02" db="EMBL/GenBank/DDBJ databases">
        <authorList>
            <person name="Nowell W R."/>
        </authorList>
    </citation>
    <scope>NUCLEOTIDE SEQUENCE</scope>
</reference>
<evidence type="ECO:0000313" key="2">
    <source>
        <dbReference type="EMBL" id="CAF1470054.1"/>
    </source>
</evidence>
<evidence type="ECO:0000313" key="3">
    <source>
        <dbReference type="Proteomes" id="UP000663852"/>
    </source>
</evidence>
<evidence type="ECO:0008006" key="4">
    <source>
        <dbReference type="Google" id="ProtNLM"/>
    </source>
</evidence>
<dbReference type="PANTHER" id="PTHR33053">
    <property type="entry name" value="PROTEIN, PUTATIVE-RELATED"/>
    <property type="match status" value="1"/>
</dbReference>
<feature type="region of interest" description="Disordered" evidence="1">
    <location>
        <begin position="119"/>
        <end position="148"/>
    </location>
</feature>